<name>A0A2S5TIQ0_9GAMM</name>
<dbReference type="Proteomes" id="UP000238220">
    <property type="component" value="Unassembled WGS sequence"/>
</dbReference>
<proteinExistence type="predicted"/>
<organism evidence="1 2">
    <name type="scientific">Solimonas fluminis</name>
    <dbReference type="NCBI Taxonomy" id="2086571"/>
    <lineage>
        <taxon>Bacteria</taxon>
        <taxon>Pseudomonadati</taxon>
        <taxon>Pseudomonadota</taxon>
        <taxon>Gammaproteobacteria</taxon>
        <taxon>Nevskiales</taxon>
        <taxon>Nevskiaceae</taxon>
        <taxon>Solimonas</taxon>
    </lineage>
</organism>
<dbReference type="EMBL" id="PSNW01000002">
    <property type="protein sequence ID" value="PPE74863.1"/>
    <property type="molecule type" value="Genomic_DNA"/>
</dbReference>
<sequence>MLGCCGPAAADCLGEEGFRWLGCAPETPRLSSGWTGGAGSAPLEAGFRLAEWNGDQYASHRMRLRFDARTDTEDLLRRWRYGAGLDLQLPGAGLLQASVSTSKRRRGEGARYAFTPDGLSSRRQGEHPLWALGLSLAPADDSDGRRMLLTPQLRLDVDRWLDSHGSAELYVEYTPWIHDLKGTSREDRENLGDRLDERVPQLRMRWRF</sequence>
<evidence type="ECO:0000313" key="1">
    <source>
        <dbReference type="EMBL" id="PPE74863.1"/>
    </source>
</evidence>
<comment type="caution">
    <text evidence="1">The sequence shown here is derived from an EMBL/GenBank/DDBJ whole genome shotgun (WGS) entry which is preliminary data.</text>
</comment>
<reference evidence="1 2" key="1">
    <citation type="submission" date="2018-02" db="EMBL/GenBank/DDBJ databases">
        <title>Genome sequencing of Solimonas sp. HR-BB.</title>
        <authorList>
            <person name="Lee Y."/>
            <person name="Jeon C.O."/>
        </authorList>
    </citation>
    <scope>NUCLEOTIDE SEQUENCE [LARGE SCALE GENOMIC DNA]</scope>
    <source>
        <strain evidence="1 2">HR-BB</strain>
    </source>
</reference>
<protein>
    <submittedName>
        <fullName evidence="1">Uncharacterized protein</fullName>
    </submittedName>
</protein>
<gene>
    <name evidence="1" type="ORF">C3942_04085</name>
</gene>
<evidence type="ECO:0000313" key="2">
    <source>
        <dbReference type="Proteomes" id="UP000238220"/>
    </source>
</evidence>
<accession>A0A2S5TIQ0</accession>
<dbReference type="AlphaFoldDB" id="A0A2S5TIQ0"/>
<keyword evidence="2" id="KW-1185">Reference proteome</keyword>